<feature type="compositionally biased region" description="Polar residues" evidence="1">
    <location>
        <begin position="111"/>
        <end position="137"/>
    </location>
</feature>
<organism evidence="3 4">
    <name type="scientific">Marchantia polymorpha</name>
    <name type="common">Common liverwort</name>
    <name type="synonym">Marchantia aquatica</name>
    <dbReference type="NCBI Taxonomy" id="3197"/>
    <lineage>
        <taxon>Eukaryota</taxon>
        <taxon>Viridiplantae</taxon>
        <taxon>Streptophyta</taxon>
        <taxon>Embryophyta</taxon>
        <taxon>Marchantiophyta</taxon>
        <taxon>Marchantiopsida</taxon>
        <taxon>Marchantiidae</taxon>
        <taxon>Marchantiales</taxon>
        <taxon>Marchantiaceae</taxon>
        <taxon>Marchantia</taxon>
    </lineage>
</organism>
<dbReference type="OrthoDB" id="1899156at2759"/>
<dbReference type="EMBL" id="KZ772690">
    <property type="protein sequence ID" value="PTQ44811.1"/>
    <property type="molecule type" value="Genomic_DNA"/>
</dbReference>
<dbReference type="PANTHER" id="PTHR33709:SF4">
    <property type="entry name" value="OS08G0230200 PROTEIN"/>
    <property type="match status" value="1"/>
</dbReference>
<feature type="compositionally biased region" description="Low complexity" evidence="1">
    <location>
        <begin position="138"/>
        <end position="156"/>
    </location>
</feature>
<dbReference type="PANTHER" id="PTHR33709">
    <property type="entry name" value="OSJNBA0035M09.9 PROTEIN"/>
    <property type="match status" value="1"/>
</dbReference>
<feature type="compositionally biased region" description="Polar residues" evidence="1">
    <location>
        <begin position="24"/>
        <end position="45"/>
    </location>
</feature>
<keyword evidence="2" id="KW-1133">Transmembrane helix</keyword>
<dbReference type="OMA" id="NACWARR"/>
<reference evidence="3" key="2">
    <citation type="submission" date="2017-12" db="EMBL/GenBank/DDBJ databases">
        <title>WGS assembly of Marchantia polymorpha.</title>
        <authorList>
            <person name="Bowman J.L."/>
            <person name="Kohchi T."/>
            <person name="Yamato K.T."/>
            <person name="Jenkins J."/>
            <person name="Shu S."/>
            <person name="Ishizaki K."/>
            <person name="Yamaoka S."/>
            <person name="Nishihama R."/>
            <person name="Nakamura Y."/>
            <person name="Berger F."/>
            <person name="Adam C."/>
            <person name="Aki S.S."/>
            <person name="Althoff F."/>
            <person name="Araki T."/>
            <person name="Arteaga-Vazquez M.A."/>
            <person name="Balasubrmanian S."/>
            <person name="Bauer D."/>
            <person name="Boehm C.R."/>
            <person name="Briginshaw L."/>
            <person name="Caballero-Perez J."/>
            <person name="Catarino B."/>
            <person name="Chen F."/>
            <person name="Chiyoda S."/>
            <person name="Chovatia M."/>
            <person name="Davies K.M."/>
            <person name="Delmans M."/>
            <person name="Demura T."/>
            <person name="Dierschke T."/>
            <person name="Dolan L."/>
            <person name="Dorantes-Acosta A.E."/>
            <person name="Eklund D.M."/>
            <person name="Florent S.N."/>
            <person name="Flores-Sandoval E."/>
            <person name="Fujiyama A."/>
            <person name="Fukuzawa H."/>
            <person name="Galik B."/>
            <person name="Grimanelli D."/>
            <person name="Grimwood J."/>
            <person name="Grossniklaus U."/>
            <person name="Hamada T."/>
            <person name="Haseloff J."/>
            <person name="Hetherington A.J."/>
            <person name="Higo A."/>
            <person name="Hirakawa Y."/>
            <person name="Hundley H.N."/>
            <person name="Ikeda Y."/>
            <person name="Inoue K."/>
            <person name="Inoue S."/>
            <person name="Ishida S."/>
            <person name="Jia Q."/>
            <person name="Kakita M."/>
            <person name="Kanazawa T."/>
            <person name="Kawai Y."/>
            <person name="Kawashima T."/>
            <person name="Kennedy M."/>
            <person name="Kinose K."/>
            <person name="Kinoshita T."/>
            <person name="Kohara Y."/>
            <person name="Koide E."/>
            <person name="Komatsu K."/>
            <person name="Kopischke S."/>
            <person name="Kubo M."/>
            <person name="Kyozuka J."/>
            <person name="Lagercrantz U."/>
            <person name="Lin S.S."/>
            <person name="Lindquist E."/>
            <person name="Lipzen A.M."/>
            <person name="Lu C."/>
            <person name="Luna E.D."/>
            <person name="Martienssen R.A."/>
            <person name="Minamino N."/>
            <person name="Mizutani M."/>
            <person name="Mizutani M."/>
            <person name="Mochizuki N."/>
            <person name="Monte I."/>
            <person name="Mosher R."/>
            <person name="Nagasaki H."/>
            <person name="Nakagami H."/>
            <person name="Naramoto S."/>
            <person name="Nishitani K."/>
            <person name="Ohtani M."/>
            <person name="Okamoto T."/>
            <person name="Okumura M."/>
            <person name="Phillips J."/>
            <person name="Pollak B."/>
            <person name="Reinders A."/>
            <person name="Roevekamp M."/>
            <person name="Sano R."/>
            <person name="Sawa S."/>
            <person name="Schmid M.W."/>
            <person name="Shirakawa M."/>
            <person name="Solano R."/>
            <person name="Spunde A."/>
            <person name="Suetsugu N."/>
            <person name="Sugano S."/>
            <person name="Sugiyama A."/>
            <person name="Sun R."/>
            <person name="Suzuki Y."/>
            <person name="Takenaka M."/>
            <person name="Takezawa D."/>
            <person name="Tomogane H."/>
            <person name="Tsuzuki M."/>
            <person name="Ueda T."/>
            <person name="Umeda M."/>
            <person name="Ward J.M."/>
            <person name="Watanabe Y."/>
            <person name="Yazaki K."/>
            <person name="Yokoyama R."/>
            <person name="Yoshitake Y."/>
            <person name="Yotsui I."/>
            <person name="Zachgo S."/>
            <person name="Schmutz J."/>
        </authorList>
    </citation>
    <scope>NUCLEOTIDE SEQUENCE [LARGE SCALE GENOMIC DNA]</scope>
    <source>
        <strain evidence="3">Tak-1</strain>
    </source>
</reference>
<evidence type="ECO:0000313" key="3">
    <source>
        <dbReference type="EMBL" id="PTQ44812.1"/>
    </source>
</evidence>
<keyword evidence="2" id="KW-0812">Transmembrane</keyword>
<evidence type="ECO:0008006" key="5">
    <source>
        <dbReference type="Google" id="ProtNLM"/>
    </source>
</evidence>
<gene>
    <name evidence="3" type="ORF">MARPO_0018s0010</name>
</gene>
<protein>
    <recommendedName>
        <fullName evidence="5">Ubiquitin-specific protease family C19-related protein</fullName>
    </recommendedName>
</protein>
<feature type="transmembrane region" description="Helical" evidence="2">
    <location>
        <begin position="294"/>
        <end position="314"/>
    </location>
</feature>
<name>A0A2R6XFD3_MARPO</name>
<feature type="region of interest" description="Disordered" evidence="1">
    <location>
        <begin position="91"/>
        <end position="156"/>
    </location>
</feature>
<evidence type="ECO:0000256" key="1">
    <source>
        <dbReference type="SAM" id="MobiDB-lite"/>
    </source>
</evidence>
<feature type="region of interest" description="Disordered" evidence="1">
    <location>
        <begin position="247"/>
        <end position="270"/>
    </location>
</feature>
<evidence type="ECO:0000313" key="4">
    <source>
        <dbReference type="Proteomes" id="UP000244005"/>
    </source>
</evidence>
<feature type="region of interest" description="Disordered" evidence="1">
    <location>
        <begin position="173"/>
        <end position="195"/>
    </location>
</feature>
<sequence>MLSATERREVSSFHHTARSIMGAPNNSAPSVSSTRFPSHQLSNGLYVSGHPDQYKDKIPTMGVSQMPYTGGDVKKSGELGKMFDIPVEISSSSKLRKSGSTSGNPLKIVSSGASTSHSGPLPSLDSTQSAAVQTGLVSSSNSWRSSKSGPSVSKSGPLIGSGLSAFIQSSKSGPLTRGVGGESGGSSSSKNHIPGTGYIGSAPALSLSGSVSLNGGKISGPLPPPLPATGLITSGPISSSPLSAIGVPRKAQSGPLESSGPPGKPLSAVGSTSQAVNNLSFDEGYSFRKSFPRVVIWTVIPLFVMGFIAGAFIIAAVQNAVLLIVVASLFVAVATLLLWNTCWGRKTVTGFLEEYPHSELVSAKDGQYVKVTGVVTCGSVPLESSYLKVNRCIYTSTGLYEYRSLFSKPAKETHHVFTWGVRHMERHVVDFYISDLQSGLRALVKAGFGARLTPHVMESSVLDVNTKSKDLPTEFLHWLSDRNLCTGERPMRLKEGYIKEGSTVTVFGVVQRQENVLMILPPQEAISTGCQWWKFLLPASLDGLIVISNDTIENEGIPL</sequence>
<proteinExistence type="predicted"/>
<accession>A0A2R6XFD3</accession>
<feature type="region of interest" description="Disordered" evidence="1">
    <location>
        <begin position="1"/>
        <end position="62"/>
    </location>
</feature>
<evidence type="ECO:0000256" key="2">
    <source>
        <dbReference type="SAM" id="Phobius"/>
    </source>
</evidence>
<feature type="compositionally biased region" description="Low complexity" evidence="1">
    <location>
        <begin position="91"/>
        <end position="103"/>
    </location>
</feature>
<dbReference type="InterPro" id="IPR040339">
    <property type="entry name" value="At1g16860-like"/>
</dbReference>
<feature type="compositionally biased region" description="Basic and acidic residues" evidence="1">
    <location>
        <begin position="1"/>
        <end position="12"/>
    </location>
</feature>
<reference evidence="4" key="1">
    <citation type="journal article" date="2017" name="Cell">
        <title>Insights into land plant evolution garnered from the Marchantia polymorpha genome.</title>
        <authorList>
            <person name="Bowman J.L."/>
            <person name="Kohchi T."/>
            <person name="Yamato K.T."/>
            <person name="Jenkins J."/>
            <person name="Shu S."/>
            <person name="Ishizaki K."/>
            <person name="Yamaoka S."/>
            <person name="Nishihama R."/>
            <person name="Nakamura Y."/>
            <person name="Berger F."/>
            <person name="Adam C."/>
            <person name="Aki S.S."/>
            <person name="Althoff F."/>
            <person name="Araki T."/>
            <person name="Arteaga-Vazquez M.A."/>
            <person name="Balasubrmanian S."/>
            <person name="Barry K."/>
            <person name="Bauer D."/>
            <person name="Boehm C.R."/>
            <person name="Briginshaw L."/>
            <person name="Caballero-Perez J."/>
            <person name="Catarino B."/>
            <person name="Chen F."/>
            <person name="Chiyoda S."/>
            <person name="Chovatia M."/>
            <person name="Davies K.M."/>
            <person name="Delmans M."/>
            <person name="Demura T."/>
            <person name="Dierschke T."/>
            <person name="Dolan L."/>
            <person name="Dorantes-Acosta A.E."/>
            <person name="Eklund D.M."/>
            <person name="Florent S.N."/>
            <person name="Flores-Sandoval E."/>
            <person name="Fujiyama A."/>
            <person name="Fukuzawa H."/>
            <person name="Galik B."/>
            <person name="Grimanelli D."/>
            <person name="Grimwood J."/>
            <person name="Grossniklaus U."/>
            <person name="Hamada T."/>
            <person name="Haseloff J."/>
            <person name="Hetherington A.J."/>
            <person name="Higo A."/>
            <person name="Hirakawa Y."/>
            <person name="Hundley H.N."/>
            <person name="Ikeda Y."/>
            <person name="Inoue K."/>
            <person name="Inoue S.I."/>
            <person name="Ishida S."/>
            <person name="Jia Q."/>
            <person name="Kakita M."/>
            <person name="Kanazawa T."/>
            <person name="Kawai Y."/>
            <person name="Kawashima T."/>
            <person name="Kennedy M."/>
            <person name="Kinose K."/>
            <person name="Kinoshita T."/>
            <person name="Kohara Y."/>
            <person name="Koide E."/>
            <person name="Komatsu K."/>
            <person name="Kopischke S."/>
            <person name="Kubo M."/>
            <person name="Kyozuka J."/>
            <person name="Lagercrantz U."/>
            <person name="Lin S.S."/>
            <person name="Lindquist E."/>
            <person name="Lipzen A.M."/>
            <person name="Lu C.W."/>
            <person name="De Luna E."/>
            <person name="Martienssen R.A."/>
            <person name="Minamino N."/>
            <person name="Mizutani M."/>
            <person name="Mizutani M."/>
            <person name="Mochizuki N."/>
            <person name="Monte I."/>
            <person name="Mosher R."/>
            <person name="Nagasaki H."/>
            <person name="Nakagami H."/>
            <person name="Naramoto S."/>
            <person name="Nishitani K."/>
            <person name="Ohtani M."/>
            <person name="Okamoto T."/>
            <person name="Okumura M."/>
            <person name="Phillips J."/>
            <person name="Pollak B."/>
            <person name="Reinders A."/>
            <person name="Rovekamp M."/>
            <person name="Sano R."/>
            <person name="Sawa S."/>
            <person name="Schmid M.W."/>
            <person name="Shirakawa M."/>
            <person name="Solano R."/>
            <person name="Spunde A."/>
            <person name="Suetsugu N."/>
            <person name="Sugano S."/>
            <person name="Sugiyama A."/>
            <person name="Sun R."/>
            <person name="Suzuki Y."/>
            <person name="Takenaka M."/>
            <person name="Takezawa D."/>
            <person name="Tomogane H."/>
            <person name="Tsuzuki M."/>
            <person name="Ueda T."/>
            <person name="Umeda M."/>
            <person name="Ward J.M."/>
            <person name="Watanabe Y."/>
            <person name="Yazaki K."/>
            <person name="Yokoyama R."/>
            <person name="Yoshitake Y."/>
            <person name="Yotsui I."/>
            <person name="Zachgo S."/>
            <person name="Schmutz J."/>
        </authorList>
    </citation>
    <scope>NUCLEOTIDE SEQUENCE [LARGE SCALE GENOMIC DNA]</scope>
    <source>
        <strain evidence="4">Tak-1</strain>
    </source>
</reference>
<keyword evidence="4" id="KW-1185">Reference proteome</keyword>
<keyword evidence="2" id="KW-0472">Membrane</keyword>
<dbReference type="AlphaFoldDB" id="A0A2R6XFD3"/>
<feature type="transmembrane region" description="Helical" evidence="2">
    <location>
        <begin position="320"/>
        <end position="339"/>
    </location>
</feature>
<dbReference type="Proteomes" id="UP000244005">
    <property type="component" value="Unassembled WGS sequence"/>
</dbReference>
<dbReference type="EMBL" id="KZ772690">
    <property type="protein sequence ID" value="PTQ44812.1"/>
    <property type="molecule type" value="Genomic_DNA"/>
</dbReference>
<dbReference type="Gramene" id="MpUg00360.1">
    <property type="protein sequence ID" value="MpUg00360.1.cds"/>
    <property type="gene ID" value="MpUg00360"/>
</dbReference>